<dbReference type="InterPro" id="IPR036812">
    <property type="entry name" value="NAD(P)_OxRdtase_dom_sf"/>
</dbReference>
<evidence type="ECO:0000313" key="5">
    <source>
        <dbReference type="EMBL" id="CDW71416.1"/>
    </source>
</evidence>
<dbReference type="OMA" id="LMTRWAE"/>
<feature type="domain" description="NADP-dependent oxidoreductase" evidence="4">
    <location>
        <begin position="25"/>
        <end position="331"/>
    </location>
</feature>
<proteinExistence type="inferred from homology"/>
<dbReference type="OrthoDB" id="2310150at2759"/>
<dbReference type="Proteomes" id="UP000039865">
    <property type="component" value="Unassembled WGS sequence"/>
</dbReference>
<dbReference type="GO" id="GO:0016491">
    <property type="term" value="F:oxidoreductase activity"/>
    <property type="evidence" value="ECO:0007669"/>
    <property type="project" value="UniProtKB-KW"/>
</dbReference>
<reference evidence="5 6" key="1">
    <citation type="submission" date="2014-06" db="EMBL/GenBank/DDBJ databases">
        <authorList>
            <person name="Swart Estienne"/>
        </authorList>
    </citation>
    <scope>NUCLEOTIDE SEQUENCE [LARGE SCALE GENOMIC DNA]</scope>
    <source>
        <strain evidence="5 6">130c</strain>
    </source>
</reference>
<dbReference type="Gene3D" id="3.20.20.100">
    <property type="entry name" value="NADP-dependent oxidoreductase domain"/>
    <property type="match status" value="1"/>
</dbReference>
<dbReference type="SUPFAM" id="SSF51430">
    <property type="entry name" value="NAD(P)-linked oxidoreductase"/>
    <property type="match status" value="1"/>
</dbReference>
<dbReference type="Pfam" id="PF00248">
    <property type="entry name" value="Aldo_ket_red"/>
    <property type="match status" value="1"/>
</dbReference>
<dbReference type="AlphaFoldDB" id="A0A077ZSG8"/>
<comment type="similarity">
    <text evidence="1">Belongs to the shaker potassium channel beta subunit family.</text>
</comment>
<gene>
    <name evidence="5" type="primary">Contig17689.g18802</name>
    <name evidence="5" type="ORF">STYLEM_359</name>
</gene>
<dbReference type="PRINTS" id="PR01577">
    <property type="entry name" value="KCNABCHANNEL"/>
</dbReference>
<evidence type="ECO:0000256" key="2">
    <source>
        <dbReference type="ARBA" id="ARBA00022857"/>
    </source>
</evidence>
<keyword evidence="6" id="KW-1185">Reference proteome</keyword>
<keyword evidence="2" id="KW-0521">NADP</keyword>
<dbReference type="InterPro" id="IPR023210">
    <property type="entry name" value="NADP_OxRdtase_dom"/>
</dbReference>
<keyword evidence="3" id="KW-0560">Oxidoreductase</keyword>
<dbReference type="PANTHER" id="PTHR43150">
    <property type="entry name" value="HYPERKINETIC, ISOFORM M"/>
    <property type="match status" value="1"/>
</dbReference>
<sequence>MVEADKKSLMEYRYLGNTGIKVSAISFGNMVNHLAENAQASLNEIVARCLEYGVNFFDTAEAYAGGLAETQLGQSFIDLKVRREDIVVSTKLFFGTEGIFSSANPPVNGLGLSRKHIIEGTRNSLKRLQLSYVDVIYAHRYDQHTPLEEVVRAFSWVVDQGLAFYWGTSEWNSDQIAEAILFARAHGLHEPVTEQPQYSMLIRDRFEKEYGTTIFEKYRYGSTVWSPLGQGVLTGRYNDGNVAEGRFTQDPTFKDFILGQFFSPAKKEKSIQILQGLAELSQELGYTQSQLALAWALANKDVSTLILGFSKVSYVDENLKALELYRKWNKEIEQKCEALLSNQPQGTTDYRTFAPNATRRTHAVFNKK</sequence>
<dbReference type="InParanoid" id="A0A077ZSG8"/>
<dbReference type="InterPro" id="IPR005399">
    <property type="entry name" value="K_chnl_volt-dep_bsu_KCNAB-rel"/>
</dbReference>
<protein>
    <submittedName>
        <fullName evidence="5">Aldo keto reductase family protein</fullName>
    </submittedName>
</protein>
<evidence type="ECO:0000259" key="4">
    <source>
        <dbReference type="Pfam" id="PF00248"/>
    </source>
</evidence>
<evidence type="ECO:0000256" key="3">
    <source>
        <dbReference type="ARBA" id="ARBA00023002"/>
    </source>
</evidence>
<evidence type="ECO:0000256" key="1">
    <source>
        <dbReference type="ARBA" id="ARBA00006515"/>
    </source>
</evidence>
<accession>A0A077ZSG8</accession>
<dbReference type="PANTHER" id="PTHR43150:SF2">
    <property type="entry name" value="HYPERKINETIC, ISOFORM M"/>
    <property type="match status" value="1"/>
</dbReference>
<organism evidence="5 6">
    <name type="scientific">Stylonychia lemnae</name>
    <name type="common">Ciliate</name>
    <dbReference type="NCBI Taxonomy" id="5949"/>
    <lineage>
        <taxon>Eukaryota</taxon>
        <taxon>Sar</taxon>
        <taxon>Alveolata</taxon>
        <taxon>Ciliophora</taxon>
        <taxon>Intramacronucleata</taxon>
        <taxon>Spirotrichea</taxon>
        <taxon>Stichotrichia</taxon>
        <taxon>Sporadotrichida</taxon>
        <taxon>Oxytrichidae</taxon>
        <taxon>Stylonychinae</taxon>
        <taxon>Stylonychia</taxon>
    </lineage>
</organism>
<evidence type="ECO:0000313" key="6">
    <source>
        <dbReference type="Proteomes" id="UP000039865"/>
    </source>
</evidence>
<dbReference type="EMBL" id="CCKQ01000355">
    <property type="protein sequence ID" value="CDW71416.1"/>
    <property type="molecule type" value="Genomic_DNA"/>
</dbReference>
<name>A0A077ZSG8_STYLE</name>
<dbReference type="FunCoup" id="A0A077ZSG8">
    <property type="interactions" value="19"/>
</dbReference>